<protein>
    <submittedName>
        <fullName evidence="1">Uncharacterized protein</fullName>
    </submittedName>
</protein>
<organism evidence="1 2">
    <name type="scientific">Leucobacter edaphi</name>
    <dbReference type="NCBI Taxonomy" id="2796472"/>
    <lineage>
        <taxon>Bacteria</taxon>
        <taxon>Bacillati</taxon>
        <taxon>Actinomycetota</taxon>
        <taxon>Actinomycetes</taxon>
        <taxon>Micrococcales</taxon>
        <taxon>Microbacteriaceae</taxon>
        <taxon>Leucobacter</taxon>
    </lineage>
</organism>
<accession>A0A934QC11</accession>
<gene>
    <name evidence="1" type="ORF">JD292_07280</name>
</gene>
<dbReference type="RefSeq" id="WP_200132085.1">
    <property type="nucleotide sequence ID" value="NZ_JAEHOI010000006.1"/>
</dbReference>
<sequence length="96" mass="10232">MTAGMVVFSGDGGVVFHDAAGEEIGGFAAPWAKDAKNRPVPTRFDIDGQRVHQVIDTSNLTPADFPVVADPPVYVNYTRTSGTLTSYKPNGKYACV</sequence>
<evidence type="ECO:0000313" key="2">
    <source>
        <dbReference type="Proteomes" id="UP000618733"/>
    </source>
</evidence>
<dbReference type="EMBL" id="JAEHOI010000006">
    <property type="protein sequence ID" value="MBK0421874.1"/>
    <property type="molecule type" value="Genomic_DNA"/>
</dbReference>
<dbReference type="AlphaFoldDB" id="A0A934QC11"/>
<comment type="caution">
    <text evidence="1">The sequence shown here is derived from an EMBL/GenBank/DDBJ whole genome shotgun (WGS) entry which is preliminary data.</text>
</comment>
<keyword evidence="2" id="KW-1185">Reference proteome</keyword>
<evidence type="ECO:0000313" key="1">
    <source>
        <dbReference type="EMBL" id="MBK0421874.1"/>
    </source>
</evidence>
<dbReference type="Proteomes" id="UP000618733">
    <property type="component" value="Unassembled WGS sequence"/>
</dbReference>
<reference evidence="1" key="1">
    <citation type="submission" date="2020-12" db="EMBL/GenBank/DDBJ databases">
        <title>Leucobacter sp. CAS2, isolated from Chromium sludge.</title>
        <authorList>
            <person name="Xu Z."/>
        </authorList>
    </citation>
    <scope>NUCLEOTIDE SEQUENCE</scope>
    <source>
        <strain evidence="1">CSA2</strain>
    </source>
</reference>
<proteinExistence type="predicted"/>
<name>A0A934QC11_9MICO</name>